<dbReference type="Pfam" id="PF00011">
    <property type="entry name" value="HSP20"/>
    <property type="match status" value="1"/>
</dbReference>
<dbReference type="InterPro" id="IPR002068">
    <property type="entry name" value="A-crystallin/Hsp20_dom"/>
</dbReference>
<gene>
    <name evidence="4" type="ORF">DES47_101912</name>
</gene>
<evidence type="ECO:0000256" key="1">
    <source>
        <dbReference type="PROSITE-ProRule" id="PRU00285"/>
    </source>
</evidence>
<sequence length="148" mass="16295">MFLLPARRHTPAFSRSLDRLFDDSFDRFLNAAAKAEPVAPVRTPALDVTETDTAYLVQLDMPGIAKEQVKISIDGRRVNVETEVLQATEKKDEAKVLYRERSSAKYARSLVLPTEVNQAESVATMEGGVLTLTLTKRQPASASTLSVS</sequence>
<comment type="caution">
    <text evidence="4">The sequence shown here is derived from an EMBL/GenBank/DDBJ whole genome shotgun (WGS) entry which is preliminary data.</text>
</comment>
<dbReference type="InterPro" id="IPR031107">
    <property type="entry name" value="Small_HSP"/>
</dbReference>
<evidence type="ECO:0000313" key="5">
    <source>
        <dbReference type="Proteomes" id="UP000295361"/>
    </source>
</evidence>
<dbReference type="Proteomes" id="UP000295361">
    <property type="component" value="Unassembled WGS sequence"/>
</dbReference>
<name>A0A4R6QUG4_9BURK</name>
<dbReference type="InParanoid" id="A0A4R6QUG4"/>
<keyword evidence="5" id="KW-1185">Reference proteome</keyword>
<dbReference type="EMBL" id="SNXS01000001">
    <property type="protein sequence ID" value="TDP74843.1"/>
    <property type="molecule type" value="Genomic_DNA"/>
</dbReference>
<evidence type="ECO:0000256" key="2">
    <source>
        <dbReference type="RuleBase" id="RU003616"/>
    </source>
</evidence>
<accession>A0A4R6QUG4</accession>
<dbReference type="PANTHER" id="PTHR11527">
    <property type="entry name" value="HEAT-SHOCK PROTEIN 20 FAMILY MEMBER"/>
    <property type="match status" value="1"/>
</dbReference>
<dbReference type="RefSeq" id="WP_133699444.1">
    <property type="nucleotide sequence ID" value="NZ_SNXS01000001.1"/>
</dbReference>
<protein>
    <submittedName>
        <fullName evidence="4">Heat shock protein Hsp20</fullName>
    </submittedName>
</protein>
<dbReference type="AlphaFoldDB" id="A0A4R6QUG4"/>
<comment type="similarity">
    <text evidence="1 2">Belongs to the small heat shock protein (HSP20) family.</text>
</comment>
<dbReference type="SUPFAM" id="SSF49764">
    <property type="entry name" value="HSP20-like chaperones"/>
    <property type="match status" value="1"/>
</dbReference>
<feature type="domain" description="SHSP" evidence="3">
    <location>
        <begin position="36"/>
        <end position="148"/>
    </location>
</feature>
<dbReference type="PROSITE" id="PS01031">
    <property type="entry name" value="SHSP"/>
    <property type="match status" value="1"/>
</dbReference>
<evidence type="ECO:0000259" key="3">
    <source>
        <dbReference type="PROSITE" id="PS01031"/>
    </source>
</evidence>
<organism evidence="4 5">
    <name type="scientific">Roseateles toxinivorans</name>
    <dbReference type="NCBI Taxonomy" id="270368"/>
    <lineage>
        <taxon>Bacteria</taxon>
        <taxon>Pseudomonadati</taxon>
        <taxon>Pseudomonadota</taxon>
        <taxon>Betaproteobacteria</taxon>
        <taxon>Burkholderiales</taxon>
        <taxon>Sphaerotilaceae</taxon>
        <taxon>Roseateles</taxon>
    </lineage>
</organism>
<dbReference type="CDD" id="cd06464">
    <property type="entry name" value="ACD_sHsps-like"/>
    <property type="match status" value="1"/>
</dbReference>
<evidence type="ECO:0000313" key="4">
    <source>
        <dbReference type="EMBL" id="TDP74843.1"/>
    </source>
</evidence>
<reference evidence="4 5" key="1">
    <citation type="submission" date="2019-03" db="EMBL/GenBank/DDBJ databases">
        <title>Genomic Encyclopedia of Type Strains, Phase IV (KMG-IV): sequencing the most valuable type-strain genomes for metagenomic binning, comparative biology and taxonomic classification.</title>
        <authorList>
            <person name="Goeker M."/>
        </authorList>
    </citation>
    <scope>NUCLEOTIDE SEQUENCE [LARGE SCALE GENOMIC DNA]</scope>
    <source>
        <strain evidence="4 5">DSM 16998</strain>
    </source>
</reference>
<dbReference type="InterPro" id="IPR008978">
    <property type="entry name" value="HSP20-like_chaperone"/>
</dbReference>
<dbReference type="Gene3D" id="2.60.40.790">
    <property type="match status" value="1"/>
</dbReference>
<keyword evidence="4" id="KW-0346">Stress response</keyword>
<proteinExistence type="inferred from homology"/>
<dbReference type="OrthoDB" id="9808910at2"/>